<dbReference type="RefSeq" id="XP_018244334.1">
    <property type="nucleotide sequence ID" value="XM_018399886.1"/>
</dbReference>
<sequence length="62" mass="6634">MNDKQHVHQVKLVIITGSARGIESYVARSLSEGESSILINYAAESSDANAAALRNELLPSHA</sequence>
<evidence type="ECO:0000313" key="1">
    <source>
        <dbReference type="EMBL" id="KNB06289.1"/>
    </source>
</evidence>
<proteinExistence type="predicted"/>
<gene>
    <name evidence="1" type="ORF">FOXG_19625</name>
</gene>
<dbReference type="VEuPathDB" id="FungiDB:FOXG_19625"/>
<reference evidence="1" key="2">
    <citation type="journal article" date="2010" name="Nature">
        <title>Comparative genomics reveals mobile pathogenicity chromosomes in Fusarium.</title>
        <authorList>
            <person name="Ma L.J."/>
            <person name="van der Does H.C."/>
            <person name="Borkovich K.A."/>
            <person name="Coleman J.J."/>
            <person name="Daboussi M.J."/>
            <person name="Di Pietro A."/>
            <person name="Dufresne M."/>
            <person name="Freitag M."/>
            <person name="Grabherr M."/>
            <person name="Henrissat B."/>
            <person name="Houterman P.M."/>
            <person name="Kang S."/>
            <person name="Shim W.B."/>
            <person name="Woloshuk C."/>
            <person name="Xie X."/>
            <person name="Xu J.R."/>
            <person name="Antoniw J."/>
            <person name="Baker S.E."/>
            <person name="Bluhm B.H."/>
            <person name="Breakspear A."/>
            <person name="Brown D.W."/>
            <person name="Butchko R.A."/>
            <person name="Chapman S."/>
            <person name="Coulson R."/>
            <person name="Coutinho P.M."/>
            <person name="Danchin E.G."/>
            <person name="Diener A."/>
            <person name="Gale L.R."/>
            <person name="Gardiner D.M."/>
            <person name="Goff S."/>
            <person name="Hammond-Kosack K.E."/>
            <person name="Hilburn K."/>
            <person name="Hua-Van A."/>
            <person name="Jonkers W."/>
            <person name="Kazan K."/>
            <person name="Kodira C.D."/>
            <person name="Koehrsen M."/>
            <person name="Kumar L."/>
            <person name="Lee Y.H."/>
            <person name="Li L."/>
            <person name="Manners J.M."/>
            <person name="Miranda-Saavedra D."/>
            <person name="Mukherjee M."/>
            <person name="Park G."/>
            <person name="Park J."/>
            <person name="Park S.Y."/>
            <person name="Proctor R.H."/>
            <person name="Regev A."/>
            <person name="Ruiz-Roldan M.C."/>
            <person name="Sain D."/>
            <person name="Sakthikumar S."/>
            <person name="Sykes S."/>
            <person name="Schwartz D.C."/>
            <person name="Turgeon B.G."/>
            <person name="Wapinski I."/>
            <person name="Yoder O."/>
            <person name="Young S."/>
            <person name="Zeng Q."/>
            <person name="Zhou S."/>
            <person name="Galagan J."/>
            <person name="Cuomo C.A."/>
            <person name="Kistler H.C."/>
            <person name="Rep M."/>
        </authorList>
    </citation>
    <scope>NUCLEOTIDE SEQUENCE [LARGE SCALE GENOMIC DNA]</scope>
    <source>
        <strain evidence="1">4287</strain>
    </source>
</reference>
<dbReference type="AlphaFoldDB" id="A0A0J9V468"/>
<dbReference type="Proteomes" id="UP000009097">
    <property type="component" value="Unassembled WGS sequence"/>
</dbReference>
<protein>
    <submittedName>
        <fullName evidence="1">Uncharacterized protein</fullName>
    </submittedName>
</protein>
<dbReference type="EMBL" id="DS231704">
    <property type="protein sequence ID" value="KNB06289.1"/>
    <property type="molecule type" value="Genomic_DNA"/>
</dbReference>
<dbReference type="GeneID" id="28960331"/>
<reference evidence="1" key="1">
    <citation type="submission" date="2007-04" db="EMBL/GenBank/DDBJ databases">
        <authorList>
            <consortium name="The Broad Institute Genome Sequencing Platform"/>
            <person name="Birren B."/>
            <person name="Lander E."/>
            <person name="Galagan J."/>
            <person name="Nusbaum C."/>
            <person name="Devon K."/>
            <person name="Ma L.-J."/>
            <person name="Jaffe D."/>
            <person name="Butler J."/>
            <person name="Alvarez P."/>
            <person name="Gnerre S."/>
            <person name="Grabherr M."/>
            <person name="Kleber M."/>
            <person name="Mauceli E."/>
            <person name="Brockman W."/>
            <person name="MacCallum I.A."/>
            <person name="Young S."/>
            <person name="LaButti K."/>
            <person name="DeCaprio D."/>
            <person name="Crawford M."/>
            <person name="Koehrsen M."/>
            <person name="Engels R."/>
            <person name="Montgomery P."/>
            <person name="Pearson M."/>
            <person name="Howarth C."/>
            <person name="Larson L."/>
            <person name="White J."/>
            <person name="O'Leary S."/>
            <person name="Kodira C."/>
            <person name="Zeng Q."/>
            <person name="Yandava C."/>
            <person name="Alvarado L."/>
            <person name="Kistler C."/>
            <person name="Shim W.-B."/>
            <person name="Kang S."/>
            <person name="Woloshuk C."/>
        </authorList>
    </citation>
    <scope>NUCLEOTIDE SEQUENCE</scope>
    <source>
        <strain evidence="1">4287</strain>
    </source>
</reference>
<dbReference type="OrthoDB" id="10327840at2759"/>
<organism evidence="1 2">
    <name type="scientific">Fusarium oxysporum f. sp. lycopersici (strain 4287 / CBS 123668 / FGSC 9935 / NRRL 34936)</name>
    <name type="common">Fusarium vascular wilt of tomato</name>
    <dbReference type="NCBI Taxonomy" id="426428"/>
    <lineage>
        <taxon>Eukaryota</taxon>
        <taxon>Fungi</taxon>
        <taxon>Dikarya</taxon>
        <taxon>Ascomycota</taxon>
        <taxon>Pezizomycotina</taxon>
        <taxon>Sordariomycetes</taxon>
        <taxon>Hypocreomycetidae</taxon>
        <taxon>Hypocreales</taxon>
        <taxon>Nectriaceae</taxon>
        <taxon>Fusarium</taxon>
        <taxon>Fusarium oxysporum species complex</taxon>
    </lineage>
</organism>
<dbReference type="KEGG" id="fox:FOXG_19625"/>
<evidence type="ECO:0000313" key="2">
    <source>
        <dbReference type="Proteomes" id="UP000009097"/>
    </source>
</evidence>
<name>A0A0J9V468_FUSO4</name>
<accession>A0A0J9V468</accession>